<dbReference type="InterPro" id="IPR023393">
    <property type="entry name" value="START-like_dom_sf"/>
</dbReference>
<dbReference type="PANTHER" id="PTHR33824:SF7">
    <property type="entry name" value="POLYKETIDE CYCLASE_DEHYDRASE AND LIPID TRANSPORT SUPERFAMILY PROTEIN"/>
    <property type="match status" value="1"/>
</dbReference>
<dbReference type="PANTHER" id="PTHR33824">
    <property type="entry name" value="POLYKETIDE CYCLASE/DEHYDRASE AND LIPID TRANSPORT SUPERFAMILY PROTEIN"/>
    <property type="match status" value="1"/>
</dbReference>
<feature type="domain" description="Coenzyme Q-binding protein COQ10 START" evidence="1">
    <location>
        <begin position="10"/>
        <end position="124"/>
    </location>
</feature>
<name>A0A3B0V536_9ZZZZ</name>
<evidence type="ECO:0000313" key="2">
    <source>
        <dbReference type="EMBL" id="VAW35483.1"/>
    </source>
</evidence>
<gene>
    <name evidence="2" type="ORF">MNBD_DELTA02-636</name>
</gene>
<sequence length="139" mass="15985">MAKIKKTVLIAAPPAEVFTLIAGIEDMPRFSASITGVTRVSENNYLWQVKLKSIPLEWNAVIDKIEKPEYLSWHSISGLDNRGEYRLEEQQDGTTMVTLLIEYHLHPQIIEKALHIVIDELIEDIYAEILSKIKKELER</sequence>
<evidence type="ECO:0000259" key="1">
    <source>
        <dbReference type="Pfam" id="PF03364"/>
    </source>
</evidence>
<proteinExistence type="predicted"/>
<dbReference type="InterPro" id="IPR047137">
    <property type="entry name" value="ORF3"/>
</dbReference>
<dbReference type="Gene3D" id="3.30.530.20">
    <property type="match status" value="1"/>
</dbReference>
<dbReference type="EMBL" id="UOEZ01000027">
    <property type="protein sequence ID" value="VAW35483.1"/>
    <property type="molecule type" value="Genomic_DNA"/>
</dbReference>
<reference evidence="2" key="1">
    <citation type="submission" date="2018-06" db="EMBL/GenBank/DDBJ databases">
        <authorList>
            <person name="Zhirakovskaya E."/>
        </authorList>
    </citation>
    <scope>NUCLEOTIDE SEQUENCE</scope>
</reference>
<dbReference type="Pfam" id="PF03364">
    <property type="entry name" value="Polyketide_cyc"/>
    <property type="match status" value="1"/>
</dbReference>
<accession>A0A3B0V536</accession>
<dbReference type="AlphaFoldDB" id="A0A3B0V536"/>
<dbReference type="InterPro" id="IPR005031">
    <property type="entry name" value="COQ10_START"/>
</dbReference>
<protein>
    <recommendedName>
        <fullName evidence="1">Coenzyme Q-binding protein COQ10 START domain-containing protein</fullName>
    </recommendedName>
</protein>
<organism evidence="2">
    <name type="scientific">hydrothermal vent metagenome</name>
    <dbReference type="NCBI Taxonomy" id="652676"/>
    <lineage>
        <taxon>unclassified sequences</taxon>
        <taxon>metagenomes</taxon>
        <taxon>ecological metagenomes</taxon>
    </lineage>
</organism>
<dbReference type="SUPFAM" id="SSF55961">
    <property type="entry name" value="Bet v1-like"/>
    <property type="match status" value="1"/>
</dbReference>